<gene>
    <name evidence="1" type="ORF">SDC9_121688</name>
</gene>
<name>A0A645CCN4_9ZZZZ</name>
<evidence type="ECO:0008006" key="2">
    <source>
        <dbReference type="Google" id="ProtNLM"/>
    </source>
</evidence>
<comment type="caution">
    <text evidence="1">The sequence shown here is derived from an EMBL/GenBank/DDBJ whole genome shotgun (WGS) entry which is preliminary data.</text>
</comment>
<accession>A0A645CCN4</accession>
<protein>
    <recommendedName>
        <fullName evidence="2">Late embryogenesis abundant protein LEA-2 subgroup domain-containing protein</fullName>
    </recommendedName>
</protein>
<dbReference type="EMBL" id="VSSQ01026142">
    <property type="protein sequence ID" value="MPM74699.1"/>
    <property type="molecule type" value="Genomic_DNA"/>
</dbReference>
<dbReference type="AlphaFoldDB" id="A0A645CCN4"/>
<proteinExistence type="predicted"/>
<dbReference type="Gene3D" id="2.60.40.1820">
    <property type="match status" value="1"/>
</dbReference>
<organism evidence="1">
    <name type="scientific">bioreactor metagenome</name>
    <dbReference type="NCBI Taxonomy" id="1076179"/>
    <lineage>
        <taxon>unclassified sequences</taxon>
        <taxon>metagenomes</taxon>
        <taxon>ecological metagenomes</taxon>
    </lineage>
</organism>
<dbReference type="PROSITE" id="PS51257">
    <property type="entry name" value="PROKAR_LIPOPROTEIN"/>
    <property type="match status" value="1"/>
</dbReference>
<sequence>MMKRLLVLLAFLPLVLSSCSKLGEVEVRELELKSFQLLSTTSANIEVEYVIHNPTSKKLMLDNVNGFLKKGDVNFAQVTLIEADTVAAKRVSINRLVFKLDIQDPLSLLSMGLNISKWHYSDFTVDARAVVKTSGGGRRVIKFKDMSMENLLKRL</sequence>
<evidence type="ECO:0000313" key="1">
    <source>
        <dbReference type="EMBL" id="MPM74699.1"/>
    </source>
</evidence>
<reference evidence="1" key="1">
    <citation type="submission" date="2019-08" db="EMBL/GenBank/DDBJ databases">
        <authorList>
            <person name="Kucharzyk K."/>
            <person name="Murdoch R.W."/>
            <person name="Higgins S."/>
            <person name="Loffler F."/>
        </authorList>
    </citation>
    <scope>NUCLEOTIDE SEQUENCE</scope>
</reference>
<dbReference type="SUPFAM" id="SSF117070">
    <property type="entry name" value="LEA14-like"/>
    <property type="match status" value="1"/>
</dbReference>